<dbReference type="AlphaFoldDB" id="A0A8J7ADF2"/>
<evidence type="ECO:0000256" key="1">
    <source>
        <dbReference type="SAM" id="MobiDB-lite"/>
    </source>
</evidence>
<organism evidence="2 3">
    <name type="scientific">Vasconcelosia minhoensis LEGE 07310</name>
    <dbReference type="NCBI Taxonomy" id="915328"/>
    <lineage>
        <taxon>Bacteria</taxon>
        <taxon>Bacillati</taxon>
        <taxon>Cyanobacteriota</taxon>
        <taxon>Cyanophyceae</taxon>
        <taxon>Nodosilineales</taxon>
        <taxon>Cymatolegaceae</taxon>
        <taxon>Vasconcelosia</taxon>
        <taxon>Vasconcelosia minhoensis</taxon>
    </lineage>
</organism>
<proteinExistence type="predicted"/>
<feature type="region of interest" description="Disordered" evidence="1">
    <location>
        <begin position="198"/>
        <end position="221"/>
    </location>
</feature>
<protein>
    <submittedName>
        <fullName evidence="2">Uncharacterized protein</fullName>
    </submittedName>
</protein>
<name>A0A8J7ADF2_9CYAN</name>
<evidence type="ECO:0000313" key="3">
    <source>
        <dbReference type="Proteomes" id="UP000636505"/>
    </source>
</evidence>
<dbReference type="InterPro" id="IPR025478">
    <property type="entry name" value="COP23"/>
</dbReference>
<sequence length="221" mass="24331">MPIGAQTTDSEELPDLEEEVIGTPSEAVSLPEDSRFECQLNNREFTVMYLPESQPDQAYPWAQPGEMGGGWTAERRCYEISDRLERYRPEGLLDLRTGMENGYDIVCVTTEENPNSCQIVFTVPQGQNPVVTRDRVFENLTLADSGTDTTSVNTFTGNGSELLSQIGQVLGGLPLPGNRPQSRSNGINLKPYLDAADGGTGEYLRRPAAQPGQRLNPDSFR</sequence>
<accession>A0A8J7ADF2</accession>
<dbReference type="Proteomes" id="UP000636505">
    <property type="component" value="Unassembled WGS sequence"/>
</dbReference>
<dbReference type="EMBL" id="JADEXG010000017">
    <property type="protein sequence ID" value="MBE9077459.1"/>
    <property type="molecule type" value="Genomic_DNA"/>
</dbReference>
<evidence type="ECO:0000313" key="2">
    <source>
        <dbReference type="EMBL" id="MBE9077459.1"/>
    </source>
</evidence>
<reference evidence="2" key="1">
    <citation type="submission" date="2020-10" db="EMBL/GenBank/DDBJ databases">
        <authorList>
            <person name="Castelo-Branco R."/>
            <person name="Eusebio N."/>
            <person name="Adriana R."/>
            <person name="Vieira A."/>
            <person name="Brugerolle De Fraissinette N."/>
            <person name="Rezende De Castro R."/>
            <person name="Schneider M.P."/>
            <person name="Vasconcelos V."/>
            <person name="Leao P.N."/>
        </authorList>
    </citation>
    <scope>NUCLEOTIDE SEQUENCE</scope>
    <source>
        <strain evidence="2">LEGE 07310</strain>
    </source>
</reference>
<comment type="caution">
    <text evidence="2">The sequence shown here is derived from an EMBL/GenBank/DDBJ whole genome shotgun (WGS) entry which is preliminary data.</text>
</comment>
<dbReference type="Pfam" id="PF14218">
    <property type="entry name" value="COP23"/>
    <property type="match status" value="1"/>
</dbReference>
<gene>
    <name evidence="2" type="ORF">IQ241_09135</name>
</gene>
<keyword evidence="3" id="KW-1185">Reference proteome</keyword>